<evidence type="ECO:0000259" key="2">
    <source>
        <dbReference type="PROSITE" id="PS50980"/>
    </source>
</evidence>
<name>T0ZR88_9ZZZZ</name>
<sequence>MTPAFDRWTALRKQAREGGGAERVAKHRADGKLTARERLEAFFDPGSFSEIDAFVTHRVSTFGLDQRRIPGDGVVTGWGEVDGRPICAFAQDATVFGGALGEAHAMKIVKVMETARKAGVPIVGLNDSGGARIQEGVMSLGGYGEVFFRNVALSGVVPQLSLILGPCAGGAVYSPAITDFVIMARATAHMFITGPDVIRAVTGEEVTFEQLGGAETHGSVSGVSHFTADSDAAAIALARRLLTYLPLNNLEEPPLGPPAPPPDAAAAELARVVPDDSNAPYDVRTVLDRVLDVGSFLEVHAAWAPNIVVGFARLDGRPVGVVANNPAALAGTLDIPASTKAARFVRFCDAFNLPLLTFVDVPGFLPGTAQEYGGIIRHGAKLLYAYAEATVPMLTVILRKAYGGAYDVMCSKHLGGDLNLAWPAAEIAVMGADGAVNILFRREIEQAPAAEQAALRARRVAEYRTEFLNPYLAAERGYIDDVIEPATTRQRLIAGLRLLGPKRVDRPARKHGNIPL</sequence>
<dbReference type="InterPro" id="IPR051047">
    <property type="entry name" value="AccD/PCCB"/>
</dbReference>
<dbReference type="FunFam" id="3.90.226.10:FF:000017">
    <property type="entry name" value="Propionyl-CoA carboxylase subunit beta 5"/>
    <property type="match status" value="1"/>
</dbReference>
<dbReference type="InterPro" id="IPR034733">
    <property type="entry name" value="AcCoA_carboxyl_beta"/>
</dbReference>
<feature type="domain" description="CoA carboxyltransferase N-terminal" evidence="2">
    <location>
        <begin position="1"/>
        <end position="257"/>
    </location>
</feature>
<dbReference type="InterPro" id="IPR011762">
    <property type="entry name" value="COA_CT_N"/>
</dbReference>
<dbReference type="AlphaFoldDB" id="T0ZR88"/>
<proteinExistence type="inferred from homology"/>
<dbReference type="PANTHER" id="PTHR43842:SF2">
    <property type="entry name" value="PROPIONYL-COA CARBOXYLASE BETA CHAIN, MITOCHONDRIAL"/>
    <property type="match status" value="1"/>
</dbReference>
<reference evidence="4" key="2">
    <citation type="journal article" date="2014" name="ISME J.">
        <title>Microbial stratification in low pH oxic and suboxic macroscopic growths along an acid mine drainage.</title>
        <authorList>
            <person name="Mendez-Garcia C."/>
            <person name="Mesa V."/>
            <person name="Sprenger R.R."/>
            <person name="Richter M."/>
            <person name="Diez M.S."/>
            <person name="Solano J."/>
            <person name="Bargiela R."/>
            <person name="Golyshina O.V."/>
            <person name="Manteca A."/>
            <person name="Ramos J.L."/>
            <person name="Gallego J.R."/>
            <person name="Llorente I."/>
            <person name="Martins Dos Santos V.A."/>
            <person name="Jensen O.N."/>
            <person name="Pelaez A.I."/>
            <person name="Sanchez J."/>
            <person name="Ferrer M."/>
        </authorList>
    </citation>
    <scope>NUCLEOTIDE SEQUENCE</scope>
</reference>
<dbReference type="InterPro" id="IPR029045">
    <property type="entry name" value="ClpP/crotonase-like_dom_sf"/>
</dbReference>
<dbReference type="PANTHER" id="PTHR43842">
    <property type="entry name" value="PROPIONYL-COA CARBOXYLASE BETA CHAIN"/>
    <property type="match status" value="1"/>
</dbReference>
<evidence type="ECO:0000313" key="4">
    <source>
        <dbReference type="EMBL" id="EQD47007.1"/>
    </source>
</evidence>
<accession>T0ZR88</accession>
<dbReference type="FunFam" id="3.90.226.10:FF:000016">
    <property type="entry name" value="Propionyl-CoA carboxylase, beta subunit"/>
    <property type="match status" value="1"/>
</dbReference>
<evidence type="ECO:0000256" key="1">
    <source>
        <dbReference type="ARBA" id="ARBA00006102"/>
    </source>
</evidence>
<comment type="similarity">
    <text evidence="1">Belongs to the AccD/PCCB family.</text>
</comment>
<organism evidence="4">
    <name type="scientific">mine drainage metagenome</name>
    <dbReference type="NCBI Taxonomy" id="410659"/>
    <lineage>
        <taxon>unclassified sequences</taxon>
        <taxon>metagenomes</taxon>
        <taxon>ecological metagenomes</taxon>
    </lineage>
</organism>
<protein>
    <submittedName>
        <fullName evidence="4">Propionyl-CoA carboxylase subunit beta</fullName>
    </submittedName>
</protein>
<dbReference type="SUPFAM" id="SSF52096">
    <property type="entry name" value="ClpP/crotonase"/>
    <property type="match status" value="2"/>
</dbReference>
<dbReference type="EMBL" id="AUZY01008211">
    <property type="protein sequence ID" value="EQD47007.1"/>
    <property type="molecule type" value="Genomic_DNA"/>
</dbReference>
<dbReference type="GO" id="GO:0009317">
    <property type="term" value="C:acetyl-CoA carboxylase complex"/>
    <property type="evidence" value="ECO:0007669"/>
    <property type="project" value="TreeGrafter"/>
</dbReference>
<evidence type="ECO:0000259" key="3">
    <source>
        <dbReference type="PROSITE" id="PS50989"/>
    </source>
</evidence>
<comment type="caution">
    <text evidence="4">The sequence shown here is derived from an EMBL/GenBank/DDBJ whole genome shotgun (WGS) entry which is preliminary data.</text>
</comment>
<dbReference type="GO" id="GO:0004658">
    <property type="term" value="F:propionyl-CoA carboxylase activity"/>
    <property type="evidence" value="ECO:0007669"/>
    <property type="project" value="TreeGrafter"/>
</dbReference>
<dbReference type="PROSITE" id="PS50989">
    <property type="entry name" value="COA_CT_CTER"/>
    <property type="match status" value="1"/>
</dbReference>
<gene>
    <name evidence="4" type="ORF">B1B_12531</name>
</gene>
<feature type="domain" description="CoA carboxyltransferase C-terminal" evidence="3">
    <location>
        <begin position="261"/>
        <end position="510"/>
    </location>
</feature>
<dbReference type="InterPro" id="IPR011763">
    <property type="entry name" value="COA_CT_C"/>
</dbReference>
<dbReference type="Gene3D" id="3.90.226.10">
    <property type="entry name" value="2-enoyl-CoA Hydratase, Chain A, domain 1"/>
    <property type="match status" value="2"/>
</dbReference>
<dbReference type="PROSITE" id="PS50980">
    <property type="entry name" value="COA_CT_NTER"/>
    <property type="match status" value="1"/>
</dbReference>
<dbReference type="Pfam" id="PF01039">
    <property type="entry name" value="Carboxyl_trans"/>
    <property type="match status" value="1"/>
</dbReference>
<reference evidence="4" key="1">
    <citation type="submission" date="2013-08" db="EMBL/GenBank/DDBJ databases">
        <authorList>
            <person name="Mendez C."/>
            <person name="Richter M."/>
            <person name="Ferrer M."/>
            <person name="Sanchez J."/>
        </authorList>
    </citation>
    <scope>NUCLEOTIDE SEQUENCE</scope>
</reference>